<proteinExistence type="predicted"/>
<dbReference type="OrthoDB" id="3044029at2759"/>
<evidence type="ECO:0000313" key="2">
    <source>
        <dbReference type="EMBL" id="KAF9578182.1"/>
    </source>
</evidence>
<dbReference type="EMBL" id="JAABOA010003926">
    <property type="protein sequence ID" value="KAF9578182.1"/>
    <property type="molecule type" value="Genomic_DNA"/>
</dbReference>
<keyword evidence="1" id="KW-0732">Signal</keyword>
<evidence type="ECO:0000256" key="1">
    <source>
        <dbReference type="SAM" id="SignalP"/>
    </source>
</evidence>
<sequence>MVRSTFTTVLAAAFAALALMSSVSQAAPAPVPPNGQTAAVISNKEYCIFLPREYGGNIAESEDDAVAFCNVAIATAPEARTLPQGFIKTVHFVKNTSKNYVQVTGRFDRSKYGLSSSDEGGQYDIKAPNGSKCAGYPYYVQITEPDDQIYCMRCCKNNSDCPRNRSTEGCRDVIGGDYS</sequence>
<gene>
    <name evidence="2" type="ORF">BGW38_006160</name>
</gene>
<protein>
    <submittedName>
        <fullName evidence="2">Uncharacterized protein</fullName>
    </submittedName>
</protein>
<accession>A0A9P6FMJ3</accession>
<comment type="caution">
    <text evidence="2">The sequence shown here is derived from an EMBL/GenBank/DDBJ whole genome shotgun (WGS) entry which is preliminary data.</text>
</comment>
<name>A0A9P6FMJ3_9FUNG</name>
<organism evidence="2 3">
    <name type="scientific">Lunasporangiospora selenospora</name>
    <dbReference type="NCBI Taxonomy" id="979761"/>
    <lineage>
        <taxon>Eukaryota</taxon>
        <taxon>Fungi</taxon>
        <taxon>Fungi incertae sedis</taxon>
        <taxon>Mucoromycota</taxon>
        <taxon>Mortierellomycotina</taxon>
        <taxon>Mortierellomycetes</taxon>
        <taxon>Mortierellales</taxon>
        <taxon>Mortierellaceae</taxon>
        <taxon>Lunasporangiospora</taxon>
    </lineage>
</organism>
<dbReference type="AlphaFoldDB" id="A0A9P6FMJ3"/>
<feature type="signal peptide" evidence="1">
    <location>
        <begin position="1"/>
        <end position="26"/>
    </location>
</feature>
<dbReference type="Proteomes" id="UP000780801">
    <property type="component" value="Unassembled WGS sequence"/>
</dbReference>
<keyword evidence="3" id="KW-1185">Reference proteome</keyword>
<feature type="chain" id="PRO_5040339578" evidence="1">
    <location>
        <begin position="27"/>
        <end position="179"/>
    </location>
</feature>
<reference evidence="2" key="1">
    <citation type="journal article" date="2020" name="Fungal Divers.">
        <title>Resolving the Mortierellaceae phylogeny through synthesis of multi-gene phylogenetics and phylogenomics.</title>
        <authorList>
            <person name="Vandepol N."/>
            <person name="Liber J."/>
            <person name="Desiro A."/>
            <person name="Na H."/>
            <person name="Kennedy M."/>
            <person name="Barry K."/>
            <person name="Grigoriev I.V."/>
            <person name="Miller A.N."/>
            <person name="O'Donnell K."/>
            <person name="Stajich J.E."/>
            <person name="Bonito G."/>
        </authorList>
    </citation>
    <scope>NUCLEOTIDE SEQUENCE</scope>
    <source>
        <strain evidence="2">KOD1015</strain>
    </source>
</reference>
<evidence type="ECO:0000313" key="3">
    <source>
        <dbReference type="Proteomes" id="UP000780801"/>
    </source>
</evidence>